<dbReference type="Proteomes" id="UP000319801">
    <property type="component" value="Unassembled WGS sequence"/>
</dbReference>
<gene>
    <name evidence="1" type="ORF">Baya_4684</name>
</gene>
<sequence length="73" mass="7761">MLHSRHRAVGRSTCPPGFLTTPGLLCATEVPVSLSLYLAAHSGEAIVLHSSGTASRLASWRTPTTNNTQCRSQ</sequence>
<dbReference type="EMBL" id="VCAZ01000017">
    <property type="protein sequence ID" value="TSK62556.1"/>
    <property type="molecule type" value="Genomic_DNA"/>
</dbReference>
<evidence type="ECO:0000313" key="1">
    <source>
        <dbReference type="EMBL" id="TSK62556.1"/>
    </source>
</evidence>
<proteinExistence type="predicted"/>
<organism evidence="1 2">
    <name type="scientific">Bagarius yarrelli</name>
    <name type="common">Goonch</name>
    <name type="synonym">Bagrus yarrelli</name>
    <dbReference type="NCBI Taxonomy" id="175774"/>
    <lineage>
        <taxon>Eukaryota</taxon>
        <taxon>Metazoa</taxon>
        <taxon>Chordata</taxon>
        <taxon>Craniata</taxon>
        <taxon>Vertebrata</taxon>
        <taxon>Euteleostomi</taxon>
        <taxon>Actinopterygii</taxon>
        <taxon>Neopterygii</taxon>
        <taxon>Teleostei</taxon>
        <taxon>Ostariophysi</taxon>
        <taxon>Siluriformes</taxon>
        <taxon>Sisoridae</taxon>
        <taxon>Sisorinae</taxon>
        <taxon>Bagarius</taxon>
    </lineage>
</organism>
<accession>A0A556TTF1</accession>
<comment type="caution">
    <text evidence="1">The sequence shown here is derived from an EMBL/GenBank/DDBJ whole genome shotgun (WGS) entry which is preliminary data.</text>
</comment>
<dbReference type="AlphaFoldDB" id="A0A556TTF1"/>
<keyword evidence="2" id="KW-1185">Reference proteome</keyword>
<reference evidence="1 2" key="1">
    <citation type="journal article" date="2019" name="Genome Biol. Evol.">
        <title>Whole-Genome Sequencing of the Giant Devil Catfish, Bagarius yarrelli.</title>
        <authorList>
            <person name="Jiang W."/>
            <person name="Lv Y."/>
            <person name="Cheng L."/>
            <person name="Yang K."/>
            <person name="Chao B."/>
            <person name="Wang X."/>
            <person name="Li Y."/>
            <person name="Pan X."/>
            <person name="You X."/>
            <person name="Zhang Y."/>
            <person name="Yang J."/>
            <person name="Li J."/>
            <person name="Zhang X."/>
            <person name="Liu S."/>
            <person name="Sun C."/>
            <person name="Yang J."/>
            <person name="Shi Q."/>
        </authorList>
    </citation>
    <scope>NUCLEOTIDE SEQUENCE [LARGE SCALE GENOMIC DNA]</scope>
    <source>
        <strain evidence="1">JWS20170419001</strain>
        <tissue evidence="1">Muscle</tissue>
    </source>
</reference>
<name>A0A556TTF1_BAGYA</name>
<protein>
    <submittedName>
        <fullName evidence="1">Uncharacterized protein</fullName>
    </submittedName>
</protein>
<evidence type="ECO:0000313" key="2">
    <source>
        <dbReference type="Proteomes" id="UP000319801"/>
    </source>
</evidence>